<dbReference type="InterPro" id="IPR000595">
    <property type="entry name" value="cNMP-bd_dom"/>
</dbReference>
<protein>
    <submittedName>
        <fullName evidence="5">Crp/Fnr family transcriptional regulator</fullName>
    </submittedName>
</protein>
<dbReference type="Pfam" id="PF13545">
    <property type="entry name" value="HTH_Crp_2"/>
    <property type="match status" value="1"/>
</dbReference>
<feature type="domain" description="Cyclic nucleotide-binding" evidence="4">
    <location>
        <begin position="14"/>
        <end position="101"/>
    </location>
</feature>
<dbReference type="PANTHER" id="PTHR24567">
    <property type="entry name" value="CRP FAMILY TRANSCRIPTIONAL REGULATORY PROTEIN"/>
    <property type="match status" value="1"/>
</dbReference>
<evidence type="ECO:0000256" key="1">
    <source>
        <dbReference type="ARBA" id="ARBA00023015"/>
    </source>
</evidence>
<dbReference type="GO" id="GO:0003677">
    <property type="term" value="F:DNA binding"/>
    <property type="evidence" value="ECO:0007669"/>
    <property type="project" value="UniProtKB-KW"/>
</dbReference>
<gene>
    <name evidence="5" type="ORF">ABEG18_22520</name>
</gene>
<dbReference type="InterPro" id="IPR018490">
    <property type="entry name" value="cNMP-bd_dom_sf"/>
</dbReference>
<sequence length="239" mass="26340">MNNHPDQAWLRNALLTALSPADFAAIRDHLEPVVLTRRMTLIHPDRDIDYVYFIERGLGSIVAGFPEGERIEVAIVGREGFVGVPVALGVTRTPHECFVQAAGNGHRIRSSSLEAAMREAPGLRDLLLRFVHVQTVQMACTALAHGSFNLDVRLARWLLMCQDRLGGDEVPLVHDFIAIMLGVRRAGVTTTLHVLEGGGMIRSTRGLITITDRVKLREAARESYGVAEKEYARVLGDLS</sequence>
<dbReference type="SMART" id="SM00100">
    <property type="entry name" value="cNMP"/>
    <property type="match status" value="1"/>
</dbReference>
<dbReference type="InterPro" id="IPR012318">
    <property type="entry name" value="HTH_CRP"/>
</dbReference>
<dbReference type="InterPro" id="IPR050397">
    <property type="entry name" value="Env_Response_Regulators"/>
</dbReference>
<dbReference type="GO" id="GO:0005829">
    <property type="term" value="C:cytosol"/>
    <property type="evidence" value="ECO:0007669"/>
    <property type="project" value="TreeGrafter"/>
</dbReference>
<dbReference type="InterPro" id="IPR036390">
    <property type="entry name" value="WH_DNA-bd_sf"/>
</dbReference>
<reference evidence="5" key="1">
    <citation type="submission" date="2024-05" db="EMBL/GenBank/DDBJ databases">
        <authorList>
            <person name="Kim S."/>
            <person name="Heo J."/>
            <person name="Choi H."/>
            <person name="Choi Y."/>
            <person name="Kwon S.-W."/>
            <person name="Kim Y."/>
        </authorList>
    </citation>
    <scope>NUCLEOTIDE SEQUENCE</scope>
    <source>
        <strain evidence="5">KACC 23698</strain>
    </source>
</reference>
<evidence type="ECO:0000256" key="3">
    <source>
        <dbReference type="ARBA" id="ARBA00023163"/>
    </source>
</evidence>
<keyword evidence="3" id="KW-0804">Transcription</keyword>
<dbReference type="GO" id="GO:0003700">
    <property type="term" value="F:DNA-binding transcription factor activity"/>
    <property type="evidence" value="ECO:0007669"/>
    <property type="project" value="TreeGrafter"/>
</dbReference>
<keyword evidence="1" id="KW-0805">Transcription regulation</keyword>
<dbReference type="InterPro" id="IPR014710">
    <property type="entry name" value="RmlC-like_jellyroll"/>
</dbReference>
<name>A0AAU7JDJ8_9HYPH</name>
<evidence type="ECO:0000313" key="5">
    <source>
        <dbReference type="EMBL" id="XBO38446.1"/>
    </source>
</evidence>
<evidence type="ECO:0000256" key="2">
    <source>
        <dbReference type="ARBA" id="ARBA00023125"/>
    </source>
</evidence>
<dbReference type="SUPFAM" id="SSF46785">
    <property type="entry name" value="Winged helix' DNA-binding domain"/>
    <property type="match status" value="1"/>
</dbReference>
<dbReference type="Gene3D" id="2.60.120.10">
    <property type="entry name" value="Jelly Rolls"/>
    <property type="match status" value="1"/>
</dbReference>
<keyword evidence="2" id="KW-0238">DNA-binding</keyword>
<proteinExistence type="predicted"/>
<dbReference type="CDD" id="cd00038">
    <property type="entry name" value="CAP_ED"/>
    <property type="match status" value="1"/>
</dbReference>
<dbReference type="AlphaFoldDB" id="A0AAU7JDJ8"/>
<organism evidence="5">
    <name type="scientific">Alsobacter sp. KACC 23698</name>
    <dbReference type="NCBI Taxonomy" id="3149229"/>
    <lineage>
        <taxon>Bacteria</taxon>
        <taxon>Pseudomonadati</taxon>
        <taxon>Pseudomonadota</taxon>
        <taxon>Alphaproteobacteria</taxon>
        <taxon>Hyphomicrobiales</taxon>
        <taxon>Alsobacteraceae</taxon>
        <taxon>Alsobacter</taxon>
    </lineage>
</organism>
<dbReference type="InterPro" id="IPR036388">
    <property type="entry name" value="WH-like_DNA-bd_sf"/>
</dbReference>
<dbReference type="PANTHER" id="PTHR24567:SF74">
    <property type="entry name" value="HTH-TYPE TRANSCRIPTIONAL REGULATOR ARCR"/>
    <property type="match status" value="1"/>
</dbReference>
<dbReference type="Gene3D" id="1.10.10.10">
    <property type="entry name" value="Winged helix-like DNA-binding domain superfamily/Winged helix DNA-binding domain"/>
    <property type="match status" value="1"/>
</dbReference>
<dbReference type="RefSeq" id="WP_406855282.1">
    <property type="nucleotide sequence ID" value="NZ_CP157484.1"/>
</dbReference>
<evidence type="ECO:0000259" key="4">
    <source>
        <dbReference type="PROSITE" id="PS50042"/>
    </source>
</evidence>
<dbReference type="EMBL" id="CP157484">
    <property type="protein sequence ID" value="XBO38446.1"/>
    <property type="molecule type" value="Genomic_DNA"/>
</dbReference>
<dbReference type="SUPFAM" id="SSF51206">
    <property type="entry name" value="cAMP-binding domain-like"/>
    <property type="match status" value="1"/>
</dbReference>
<accession>A0AAU7JDJ8</accession>
<dbReference type="PROSITE" id="PS50042">
    <property type="entry name" value="CNMP_BINDING_3"/>
    <property type="match status" value="1"/>
</dbReference>